<dbReference type="Gene3D" id="3.40.309.10">
    <property type="entry name" value="Aldehyde Dehydrogenase, Chain A, domain 2"/>
    <property type="match status" value="1"/>
</dbReference>
<gene>
    <name evidence="3" type="ORF">ACFOVU_20180</name>
</gene>
<dbReference type="Proteomes" id="UP001595847">
    <property type="component" value="Unassembled WGS sequence"/>
</dbReference>
<dbReference type="InterPro" id="IPR016163">
    <property type="entry name" value="Ald_DH_C"/>
</dbReference>
<accession>A0ABV8FQA1</accession>
<evidence type="ECO:0000313" key="3">
    <source>
        <dbReference type="EMBL" id="MFC3998255.1"/>
    </source>
</evidence>
<dbReference type="Pfam" id="PF00171">
    <property type="entry name" value="Aldedh"/>
    <property type="match status" value="1"/>
</dbReference>
<dbReference type="CDD" id="cd07129">
    <property type="entry name" value="ALDH_KGSADH"/>
    <property type="match status" value="1"/>
</dbReference>
<evidence type="ECO:0000313" key="4">
    <source>
        <dbReference type="Proteomes" id="UP001595847"/>
    </source>
</evidence>
<dbReference type="SUPFAM" id="SSF53720">
    <property type="entry name" value="ALDH-like"/>
    <property type="match status" value="1"/>
</dbReference>
<reference evidence="4" key="1">
    <citation type="journal article" date="2019" name="Int. J. Syst. Evol. Microbiol.">
        <title>The Global Catalogue of Microorganisms (GCM) 10K type strain sequencing project: providing services to taxonomists for standard genome sequencing and annotation.</title>
        <authorList>
            <consortium name="The Broad Institute Genomics Platform"/>
            <consortium name="The Broad Institute Genome Sequencing Center for Infectious Disease"/>
            <person name="Wu L."/>
            <person name="Ma J."/>
        </authorList>
    </citation>
    <scope>NUCLEOTIDE SEQUENCE [LARGE SCALE GENOMIC DNA]</scope>
    <source>
        <strain evidence="4">TBRC 1826</strain>
    </source>
</reference>
<evidence type="ECO:0000256" key="1">
    <source>
        <dbReference type="ARBA" id="ARBA00023002"/>
    </source>
</evidence>
<dbReference type="PANTHER" id="PTHR43353">
    <property type="entry name" value="SUCCINATE-SEMIALDEHYDE DEHYDROGENASE, MITOCHONDRIAL"/>
    <property type="match status" value="1"/>
</dbReference>
<dbReference type="InterPro" id="IPR016162">
    <property type="entry name" value="Ald_DH_N"/>
</dbReference>
<keyword evidence="4" id="KW-1185">Reference proteome</keyword>
<dbReference type="InterPro" id="IPR016161">
    <property type="entry name" value="Ald_DH/histidinol_DH"/>
</dbReference>
<dbReference type="InterPro" id="IPR050740">
    <property type="entry name" value="Aldehyde_DH_Superfamily"/>
</dbReference>
<dbReference type="PANTHER" id="PTHR43353:SF3">
    <property type="entry name" value="ALDEHYDE DEHYDROGENASE-RELATED"/>
    <property type="match status" value="1"/>
</dbReference>
<name>A0ABV8FQA1_9ACTN</name>
<dbReference type="InterPro" id="IPR015590">
    <property type="entry name" value="Aldehyde_DH_dom"/>
</dbReference>
<evidence type="ECO:0000259" key="2">
    <source>
        <dbReference type="Pfam" id="PF00171"/>
    </source>
</evidence>
<sequence>MTETAAPLADTTESGLDDVLAAAAAAAPAFGALPPAARAAQLRAVADALDAAAGDLVPIAQAESRLPEARCRAELGRTTFQLRFFADHIEEGSYLEAAIDRADPDWGMGPRPDVRRMLQPLGPVLVFGASNFPFAFSTAGGDTASALAAGSPVVVKAHPGHPRLAERTGAVVSKALADAGAPEGVFAVVYGEETGRRAVQHPAVRAVGFTGSIPGGRALHDLAASRPDPIPFYGELGSVNPVFVTRAAIAARGDSVLAGYADSFTLGSGQFCTKPGVLLVPGETPLDALVADVRARAGAPLLNGRVAGGFANRLDALTAHPGTEVLAEGADTGAGWTPSLLRTDVATLLADPGALLEECFGPASLVVGYEDEESLVEVASVLEGQLTATVHAEEADPVAPRLLAELAARAGRVLWNGWPTGVSVTHAMNHGGPYPASTSVLHTSVGSTAIRRFLRPVAYQSVPDALLPEALRDANPLGVPRRVDGRPETA</sequence>
<proteinExistence type="predicted"/>
<dbReference type="Gene3D" id="3.40.605.10">
    <property type="entry name" value="Aldehyde Dehydrogenase, Chain A, domain 1"/>
    <property type="match status" value="1"/>
</dbReference>
<comment type="caution">
    <text evidence="3">The sequence shown here is derived from an EMBL/GenBank/DDBJ whole genome shotgun (WGS) entry which is preliminary data.</text>
</comment>
<dbReference type="EMBL" id="JBHSBH010000013">
    <property type="protein sequence ID" value="MFC3998255.1"/>
    <property type="molecule type" value="Genomic_DNA"/>
</dbReference>
<dbReference type="InterPro" id="IPR044151">
    <property type="entry name" value="ALDH_KGSADH"/>
</dbReference>
<dbReference type="RefSeq" id="WP_378535956.1">
    <property type="nucleotide sequence ID" value="NZ_JBHSBH010000013.1"/>
</dbReference>
<protein>
    <submittedName>
        <fullName evidence="3">Aldehyde dehydrogenase (NADP(+))</fullName>
    </submittedName>
</protein>
<keyword evidence="1" id="KW-0560">Oxidoreductase</keyword>
<organism evidence="3 4">
    <name type="scientific">Nocardiopsis sediminis</name>
    <dbReference type="NCBI Taxonomy" id="1778267"/>
    <lineage>
        <taxon>Bacteria</taxon>
        <taxon>Bacillati</taxon>
        <taxon>Actinomycetota</taxon>
        <taxon>Actinomycetes</taxon>
        <taxon>Streptosporangiales</taxon>
        <taxon>Nocardiopsidaceae</taxon>
        <taxon>Nocardiopsis</taxon>
    </lineage>
</organism>
<feature type="domain" description="Aldehyde dehydrogenase" evidence="2">
    <location>
        <begin position="6"/>
        <end position="432"/>
    </location>
</feature>